<evidence type="ECO:0000259" key="4">
    <source>
        <dbReference type="Pfam" id="PF00389"/>
    </source>
</evidence>
<accession>A0AB39KNH2</accession>
<dbReference type="GO" id="GO:0030267">
    <property type="term" value="F:glyoxylate reductase (NADPH) activity"/>
    <property type="evidence" value="ECO:0007669"/>
    <property type="project" value="TreeGrafter"/>
</dbReference>
<comment type="similarity">
    <text evidence="1">Belongs to the D-isomer specific 2-hydroxyacid dehydrogenase family.</text>
</comment>
<gene>
    <name evidence="6" type="ORF">ABOZ73_10285</name>
</gene>
<dbReference type="InterPro" id="IPR006139">
    <property type="entry name" value="D-isomer_2_OHA_DH_cat_dom"/>
</dbReference>
<dbReference type="InterPro" id="IPR006140">
    <property type="entry name" value="D-isomer_DH_NAD-bd"/>
</dbReference>
<protein>
    <submittedName>
        <fullName evidence="6">NAD(P)-dependent oxidoreductase</fullName>
    </submittedName>
</protein>
<keyword evidence="2" id="KW-0560">Oxidoreductase</keyword>
<dbReference type="SUPFAM" id="SSF52540">
    <property type="entry name" value="P-loop containing nucleoside triphosphate hydrolases"/>
    <property type="match status" value="1"/>
</dbReference>
<dbReference type="AlphaFoldDB" id="A0AB39KNH2"/>
<organism evidence="6">
    <name type="scientific">Caulobacter sp. 73W</name>
    <dbReference type="NCBI Taxonomy" id="3161137"/>
    <lineage>
        <taxon>Bacteria</taxon>
        <taxon>Pseudomonadati</taxon>
        <taxon>Pseudomonadota</taxon>
        <taxon>Alphaproteobacteria</taxon>
        <taxon>Caulobacterales</taxon>
        <taxon>Caulobacteraceae</taxon>
        <taxon>Caulobacter</taxon>
    </lineage>
</organism>
<keyword evidence="3" id="KW-0520">NAD</keyword>
<dbReference type="CDD" id="cd05301">
    <property type="entry name" value="GDH"/>
    <property type="match status" value="1"/>
</dbReference>
<feature type="domain" description="D-isomer specific 2-hydroxyacid dehydrogenase catalytic" evidence="4">
    <location>
        <begin position="16"/>
        <end position="311"/>
    </location>
</feature>
<dbReference type="Gene3D" id="3.40.50.300">
    <property type="entry name" value="P-loop containing nucleotide triphosphate hydrolases"/>
    <property type="match status" value="1"/>
</dbReference>
<evidence type="ECO:0000256" key="2">
    <source>
        <dbReference type="ARBA" id="ARBA00023002"/>
    </source>
</evidence>
<dbReference type="Pfam" id="PF00389">
    <property type="entry name" value="2-Hacid_dh"/>
    <property type="match status" value="1"/>
</dbReference>
<dbReference type="InterPro" id="IPR027417">
    <property type="entry name" value="P-loop_NTPase"/>
</dbReference>
<evidence type="ECO:0000256" key="3">
    <source>
        <dbReference type="ARBA" id="ARBA00023027"/>
    </source>
</evidence>
<dbReference type="GO" id="GO:0016618">
    <property type="term" value="F:hydroxypyruvate reductase [NAD(P)H] activity"/>
    <property type="evidence" value="ECO:0007669"/>
    <property type="project" value="TreeGrafter"/>
</dbReference>
<name>A0AB39KNH2_9CAUL</name>
<dbReference type="RefSeq" id="WP_369058066.1">
    <property type="nucleotide sequence ID" value="NZ_CP158375.1"/>
</dbReference>
<dbReference type="GO" id="GO:0051287">
    <property type="term" value="F:NAD binding"/>
    <property type="evidence" value="ECO:0007669"/>
    <property type="project" value="InterPro"/>
</dbReference>
<dbReference type="InterPro" id="IPR050223">
    <property type="entry name" value="D-isomer_2-hydroxyacid_DH"/>
</dbReference>
<dbReference type="InterPro" id="IPR036291">
    <property type="entry name" value="NAD(P)-bd_dom_sf"/>
</dbReference>
<dbReference type="SUPFAM" id="SSF52283">
    <property type="entry name" value="Formate/glycerate dehydrogenase catalytic domain-like"/>
    <property type="match status" value="1"/>
</dbReference>
<sequence>MKPKILLSRRWPDAVEARLAAHYDVTLNTDDQPLSEARFREAMARFDALCPTVSDRIPASVLAEPDPRVRIIANYGAGFEHIDLGAAKAAGLVVTNTPDVLTDATAELALLLILMTSRRAGEGERELREGRWAGWRPTHLLGQSLAGKALGLVGYGRIARATAQRARAALGMKIAYHSRRRVEDEDGAIYHDTLQGLAAVSDVLSLHTPGGPATHHMIDADLLARMKPGAILINTARGSVVAEEDLARALNKGVIAAAGLDVYQGEPQVNPVLLAAPNLVLLPHLGSATLETRTAMGMRVADNLDRFFRERRRLIASLDAIEAALDGWRRDGPFILGLCGAQGSGKSTLAAGLAERLTARGLRVDALSIDDLYLSHAARQQMAQDIHPLFATRGPPGTHDVARGLSILDDVKAGRSVTLPRFDKATDDPVPRSSWRRLDAPLDVLIFEGWCVGARLQAEHQLIAPANALEARRDPQAAWRRHANAVLGGPYGALFSRIDRLVFLAAPGFEVVHGWRRQQEEALRLQSPDAGRVMGDDEIAAFIQHYERLTRHILATMPGYADLVLSLDEERGLS</sequence>
<feature type="domain" description="D-isomer specific 2-hydroxyacid dehydrogenase NAD-binding" evidence="5">
    <location>
        <begin position="111"/>
        <end position="286"/>
    </location>
</feature>
<dbReference type="PANTHER" id="PTHR10996">
    <property type="entry name" value="2-HYDROXYACID DEHYDROGENASE-RELATED"/>
    <property type="match status" value="1"/>
</dbReference>
<dbReference type="PANTHER" id="PTHR10996:SF283">
    <property type="entry name" value="GLYOXYLATE_HYDROXYPYRUVATE REDUCTASE B"/>
    <property type="match status" value="1"/>
</dbReference>
<dbReference type="EMBL" id="CP158375">
    <property type="protein sequence ID" value="XDO95214.1"/>
    <property type="molecule type" value="Genomic_DNA"/>
</dbReference>
<dbReference type="Pfam" id="PF02826">
    <property type="entry name" value="2-Hacid_dh_C"/>
    <property type="match status" value="1"/>
</dbReference>
<proteinExistence type="inferred from homology"/>
<dbReference type="Gene3D" id="3.40.50.720">
    <property type="entry name" value="NAD(P)-binding Rossmann-like Domain"/>
    <property type="match status" value="2"/>
</dbReference>
<dbReference type="FunFam" id="3.40.50.720:FF:000203">
    <property type="entry name" value="D-3-phosphoglycerate dehydrogenase (SerA)"/>
    <property type="match status" value="1"/>
</dbReference>
<reference evidence="6" key="1">
    <citation type="submission" date="2024-06" db="EMBL/GenBank/DDBJ databases">
        <title>Caulobacter inopinatus, sp. nov.</title>
        <authorList>
            <person name="Donachie S.P."/>
        </authorList>
    </citation>
    <scope>NUCLEOTIDE SEQUENCE</scope>
    <source>
        <strain evidence="6">73W</strain>
    </source>
</reference>
<dbReference type="GO" id="GO:0005829">
    <property type="term" value="C:cytosol"/>
    <property type="evidence" value="ECO:0007669"/>
    <property type="project" value="TreeGrafter"/>
</dbReference>
<dbReference type="SUPFAM" id="SSF51735">
    <property type="entry name" value="NAD(P)-binding Rossmann-fold domains"/>
    <property type="match status" value="1"/>
</dbReference>
<evidence type="ECO:0000256" key="1">
    <source>
        <dbReference type="ARBA" id="ARBA00005854"/>
    </source>
</evidence>
<evidence type="ECO:0000313" key="6">
    <source>
        <dbReference type="EMBL" id="XDO95214.1"/>
    </source>
</evidence>
<evidence type="ECO:0000259" key="5">
    <source>
        <dbReference type="Pfam" id="PF02826"/>
    </source>
</evidence>